<keyword evidence="4" id="KW-0472">Membrane</keyword>
<sequence>MMNRWIFGIFAFLVTFADASLASERSACADEPAPDVVSEPAPPRPAAARVAVGAGALTMPEYPGAAHTRILPLPFIDAHVGPLYLSTLKGIGLELGEGILYGGTSVYVDIGRNESSDPARLAGRGDIGLAADPRVYLGLRHALGTMALAHVETSLHRHLGGSDAFLADASAGVSLSLGRRQWTLDGSASTTWMDARYARTFFDVQGSGLRDVTISVFASYAINERWSVGALARVGVLVGDAGSSPVVATRLQPSTVTFLRYDFR</sequence>
<feature type="signal peptide" evidence="6">
    <location>
        <begin position="1"/>
        <end position="22"/>
    </location>
</feature>
<keyword evidence="3 6" id="KW-0732">Signal</keyword>
<evidence type="ECO:0000256" key="4">
    <source>
        <dbReference type="ARBA" id="ARBA00023136"/>
    </source>
</evidence>
<organism evidence="7 8">
    <name type="scientific">Pendulispora rubella</name>
    <dbReference type="NCBI Taxonomy" id="2741070"/>
    <lineage>
        <taxon>Bacteria</taxon>
        <taxon>Pseudomonadati</taxon>
        <taxon>Myxococcota</taxon>
        <taxon>Myxococcia</taxon>
        <taxon>Myxococcales</taxon>
        <taxon>Sorangiineae</taxon>
        <taxon>Pendulisporaceae</taxon>
        <taxon>Pendulispora</taxon>
    </lineage>
</organism>
<evidence type="ECO:0000256" key="6">
    <source>
        <dbReference type="SAM" id="SignalP"/>
    </source>
</evidence>
<dbReference type="RefSeq" id="WP_394836386.1">
    <property type="nucleotide sequence ID" value="NZ_CP089929.1"/>
</dbReference>
<evidence type="ECO:0000256" key="3">
    <source>
        <dbReference type="ARBA" id="ARBA00022729"/>
    </source>
</evidence>
<protein>
    <submittedName>
        <fullName evidence="7">MipA/OmpV family protein</fullName>
    </submittedName>
</protein>
<evidence type="ECO:0000313" key="8">
    <source>
        <dbReference type="Proteomes" id="UP001374803"/>
    </source>
</evidence>
<comment type="similarity">
    <text evidence="2">Belongs to the MipA/OmpV family.</text>
</comment>
<feature type="chain" id="PRO_5045191822" evidence="6">
    <location>
        <begin position="23"/>
        <end position="264"/>
    </location>
</feature>
<evidence type="ECO:0000256" key="1">
    <source>
        <dbReference type="ARBA" id="ARBA00004442"/>
    </source>
</evidence>
<evidence type="ECO:0000256" key="2">
    <source>
        <dbReference type="ARBA" id="ARBA00005722"/>
    </source>
</evidence>
<dbReference type="InterPro" id="IPR010583">
    <property type="entry name" value="MipA"/>
</dbReference>
<dbReference type="EMBL" id="CP089983">
    <property type="protein sequence ID" value="WXB06730.1"/>
    <property type="molecule type" value="Genomic_DNA"/>
</dbReference>
<name>A0ABZ2L8T0_9BACT</name>
<evidence type="ECO:0000313" key="7">
    <source>
        <dbReference type="EMBL" id="WXB06730.1"/>
    </source>
</evidence>
<evidence type="ECO:0000256" key="5">
    <source>
        <dbReference type="ARBA" id="ARBA00023237"/>
    </source>
</evidence>
<keyword evidence="5" id="KW-0998">Cell outer membrane</keyword>
<proteinExistence type="inferred from homology"/>
<dbReference type="Proteomes" id="UP001374803">
    <property type="component" value="Chromosome"/>
</dbReference>
<keyword evidence="8" id="KW-1185">Reference proteome</keyword>
<dbReference type="Pfam" id="PF06629">
    <property type="entry name" value="MipA"/>
    <property type="match status" value="1"/>
</dbReference>
<dbReference type="PANTHER" id="PTHR38776">
    <property type="entry name" value="MLTA-INTERACTING PROTEIN-RELATED"/>
    <property type="match status" value="1"/>
</dbReference>
<comment type="subcellular location">
    <subcellularLocation>
        <location evidence="1">Cell outer membrane</location>
    </subcellularLocation>
</comment>
<dbReference type="PANTHER" id="PTHR38776:SF1">
    <property type="entry name" value="MLTA-INTERACTING PROTEIN-RELATED"/>
    <property type="match status" value="1"/>
</dbReference>
<accession>A0ABZ2L8T0</accession>
<gene>
    <name evidence="7" type="ORF">LVJ94_05715</name>
</gene>
<reference evidence="7" key="1">
    <citation type="submission" date="2021-12" db="EMBL/GenBank/DDBJ databases">
        <title>Discovery of the Pendulisporaceae a myxobacterial family with distinct sporulation behavior and unique specialized metabolism.</title>
        <authorList>
            <person name="Garcia R."/>
            <person name="Popoff A."/>
            <person name="Bader C.D."/>
            <person name="Loehr J."/>
            <person name="Walesch S."/>
            <person name="Walt C."/>
            <person name="Boldt J."/>
            <person name="Bunk B."/>
            <person name="Haeckl F.J.F.P.J."/>
            <person name="Gunesch A.P."/>
            <person name="Birkelbach J."/>
            <person name="Nuebel U."/>
            <person name="Pietschmann T."/>
            <person name="Bach T."/>
            <person name="Mueller R."/>
        </authorList>
    </citation>
    <scope>NUCLEOTIDE SEQUENCE</scope>
    <source>
        <strain evidence="7">MSr11367</strain>
    </source>
</reference>